<dbReference type="EMBL" id="VSDO01000001">
    <property type="protein sequence ID" value="TYA14187.1"/>
    <property type="molecule type" value="Genomic_DNA"/>
</dbReference>
<keyword evidence="6" id="KW-0238">DNA-binding</keyword>
<keyword evidence="9" id="KW-0175">Coiled coil</keyword>
<protein>
    <submittedName>
        <fullName evidence="12">Response regulator</fullName>
    </submittedName>
</protein>
<dbReference type="RefSeq" id="WP_148449656.1">
    <property type="nucleotide sequence ID" value="NZ_VSDO01000001.1"/>
</dbReference>
<dbReference type="GO" id="GO:0005737">
    <property type="term" value="C:cytoplasm"/>
    <property type="evidence" value="ECO:0007669"/>
    <property type="project" value="UniProtKB-SubCell"/>
</dbReference>
<dbReference type="InterPro" id="IPR051552">
    <property type="entry name" value="HptR"/>
</dbReference>
<feature type="coiled-coil region" evidence="9">
    <location>
        <begin position="109"/>
        <end position="137"/>
    </location>
</feature>
<proteinExistence type="predicted"/>
<dbReference type="GO" id="GO:0000160">
    <property type="term" value="P:phosphorelay signal transduction system"/>
    <property type="evidence" value="ECO:0007669"/>
    <property type="project" value="UniProtKB-KW"/>
</dbReference>
<dbReference type="InterPro" id="IPR001789">
    <property type="entry name" value="Sig_transdc_resp-reg_receiver"/>
</dbReference>
<evidence type="ECO:0000256" key="3">
    <source>
        <dbReference type="ARBA" id="ARBA00022553"/>
    </source>
</evidence>
<evidence type="ECO:0000313" key="12">
    <source>
        <dbReference type="EMBL" id="TYA14187.1"/>
    </source>
</evidence>
<keyword evidence="3 8" id="KW-0597">Phosphoprotein</keyword>
<dbReference type="InterPro" id="IPR011006">
    <property type="entry name" value="CheY-like_superfamily"/>
</dbReference>
<evidence type="ECO:0000256" key="5">
    <source>
        <dbReference type="ARBA" id="ARBA00023015"/>
    </source>
</evidence>
<dbReference type="SUPFAM" id="SSF46689">
    <property type="entry name" value="Homeodomain-like"/>
    <property type="match status" value="1"/>
</dbReference>
<evidence type="ECO:0000259" key="10">
    <source>
        <dbReference type="PROSITE" id="PS01124"/>
    </source>
</evidence>
<keyword evidence="13" id="KW-1185">Reference proteome</keyword>
<keyword evidence="2" id="KW-0963">Cytoplasm</keyword>
<dbReference type="Gene3D" id="3.40.50.2300">
    <property type="match status" value="1"/>
</dbReference>
<sequence>MYKVMLVDDERVILEGMSLVVDWEAVGAELVDTAKNGLEALDKMSHSRPDVVITDISMPGLDGLGLIEQASAAYPRTRFIMLSGYREFDYARRAMRYGVKHYLLKPCNENQIQSALAELLQERRRMERQEMEEGQIKQRFQRVLPHVKEQVLLEFITNRTYGPLEVKYYQEMFNLELEDHPIRLLLLRIAGGYDFSHLFALKNIAGDFLPNALMSTTLEGNLLLLLSDHTDLDRLKAEVDLARNTFTRLYKLEVTAVLSEADRIVHSRQLYKQALLCLDRSYGLGGGQLIVQEDTMSSRHTSVVEKMIEIVTRHYREANLTLNGVAQQMLYMNPDYLGKMFKKGTGENFSHYLNRYRIERACEQIRRDGDVKVFELAENYGFGGNAQYFSQVFKKWTGMTPTEYRKCETEER</sequence>
<dbReference type="Proteomes" id="UP000325218">
    <property type="component" value="Unassembled WGS sequence"/>
</dbReference>
<dbReference type="GO" id="GO:0043565">
    <property type="term" value="F:sequence-specific DNA binding"/>
    <property type="evidence" value="ECO:0007669"/>
    <property type="project" value="InterPro"/>
</dbReference>
<dbReference type="PANTHER" id="PTHR42713">
    <property type="entry name" value="HISTIDINE KINASE-RELATED"/>
    <property type="match status" value="1"/>
</dbReference>
<reference evidence="12 13" key="1">
    <citation type="submission" date="2019-08" db="EMBL/GenBank/DDBJ databases">
        <title>Genome sequencing of Paenibacillus faecis DSM 23593(T).</title>
        <authorList>
            <person name="Kook J.-K."/>
            <person name="Park S.-N."/>
            <person name="Lim Y.K."/>
        </authorList>
    </citation>
    <scope>NUCLEOTIDE SEQUENCE [LARGE SCALE GENOMIC DNA]</scope>
    <source>
        <strain evidence="12 13">DSM 23593</strain>
    </source>
</reference>
<dbReference type="SUPFAM" id="SSF52172">
    <property type="entry name" value="CheY-like"/>
    <property type="match status" value="1"/>
</dbReference>
<evidence type="ECO:0000259" key="11">
    <source>
        <dbReference type="PROSITE" id="PS50110"/>
    </source>
</evidence>
<gene>
    <name evidence="12" type="ORF">FRY98_00415</name>
</gene>
<evidence type="ECO:0000313" key="13">
    <source>
        <dbReference type="Proteomes" id="UP000325218"/>
    </source>
</evidence>
<dbReference type="CDD" id="cd17536">
    <property type="entry name" value="REC_YesN-like"/>
    <property type="match status" value="1"/>
</dbReference>
<comment type="subcellular location">
    <subcellularLocation>
        <location evidence="1">Cytoplasm</location>
    </subcellularLocation>
</comment>
<keyword evidence="4" id="KW-0902">Two-component regulatory system</keyword>
<evidence type="ECO:0000256" key="2">
    <source>
        <dbReference type="ARBA" id="ARBA00022490"/>
    </source>
</evidence>
<feature type="modified residue" description="4-aspartylphosphate" evidence="8">
    <location>
        <position position="55"/>
    </location>
</feature>
<keyword evidence="5" id="KW-0805">Transcription regulation</keyword>
<evidence type="ECO:0000256" key="7">
    <source>
        <dbReference type="ARBA" id="ARBA00023163"/>
    </source>
</evidence>
<dbReference type="Pfam" id="PF12833">
    <property type="entry name" value="HTH_18"/>
    <property type="match status" value="1"/>
</dbReference>
<dbReference type="PROSITE" id="PS01124">
    <property type="entry name" value="HTH_ARAC_FAMILY_2"/>
    <property type="match status" value="1"/>
</dbReference>
<dbReference type="PANTHER" id="PTHR42713:SF3">
    <property type="entry name" value="TRANSCRIPTIONAL REGULATORY PROTEIN HPTR"/>
    <property type="match status" value="1"/>
</dbReference>
<accession>A0A5D0CZ97</accession>
<keyword evidence="7" id="KW-0804">Transcription</keyword>
<dbReference type="GO" id="GO:0003700">
    <property type="term" value="F:DNA-binding transcription factor activity"/>
    <property type="evidence" value="ECO:0007669"/>
    <property type="project" value="InterPro"/>
</dbReference>
<evidence type="ECO:0000256" key="9">
    <source>
        <dbReference type="SAM" id="Coils"/>
    </source>
</evidence>
<dbReference type="AlphaFoldDB" id="A0A5D0CZ97"/>
<dbReference type="InterPro" id="IPR018060">
    <property type="entry name" value="HTH_AraC"/>
</dbReference>
<comment type="caution">
    <text evidence="12">The sequence shown here is derived from an EMBL/GenBank/DDBJ whole genome shotgun (WGS) entry which is preliminary data.</text>
</comment>
<evidence type="ECO:0000256" key="8">
    <source>
        <dbReference type="PROSITE-ProRule" id="PRU00169"/>
    </source>
</evidence>
<evidence type="ECO:0000256" key="1">
    <source>
        <dbReference type="ARBA" id="ARBA00004496"/>
    </source>
</evidence>
<dbReference type="Pfam" id="PF00072">
    <property type="entry name" value="Response_reg"/>
    <property type="match status" value="1"/>
</dbReference>
<evidence type="ECO:0000256" key="6">
    <source>
        <dbReference type="ARBA" id="ARBA00023125"/>
    </source>
</evidence>
<feature type="domain" description="Response regulatory" evidence="11">
    <location>
        <begin position="3"/>
        <end position="120"/>
    </location>
</feature>
<dbReference type="InterPro" id="IPR009057">
    <property type="entry name" value="Homeodomain-like_sf"/>
</dbReference>
<dbReference type="SMART" id="SM00448">
    <property type="entry name" value="REC"/>
    <property type="match status" value="1"/>
</dbReference>
<dbReference type="SMART" id="SM00342">
    <property type="entry name" value="HTH_ARAC"/>
    <property type="match status" value="1"/>
</dbReference>
<dbReference type="PROSITE" id="PS50110">
    <property type="entry name" value="RESPONSE_REGULATORY"/>
    <property type="match status" value="1"/>
</dbReference>
<organism evidence="12 13">
    <name type="scientific">Paenibacillus faecis</name>
    <dbReference type="NCBI Taxonomy" id="862114"/>
    <lineage>
        <taxon>Bacteria</taxon>
        <taxon>Bacillati</taxon>
        <taxon>Bacillota</taxon>
        <taxon>Bacilli</taxon>
        <taxon>Bacillales</taxon>
        <taxon>Paenibacillaceae</taxon>
        <taxon>Paenibacillus</taxon>
    </lineage>
</organism>
<evidence type="ECO:0000256" key="4">
    <source>
        <dbReference type="ARBA" id="ARBA00023012"/>
    </source>
</evidence>
<dbReference type="Gene3D" id="1.10.10.60">
    <property type="entry name" value="Homeodomain-like"/>
    <property type="match status" value="2"/>
</dbReference>
<feature type="domain" description="HTH araC/xylS-type" evidence="10">
    <location>
        <begin position="305"/>
        <end position="407"/>
    </location>
</feature>
<dbReference type="OrthoDB" id="9794370at2"/>
<name>A0A5D0CZ97_9BACL</name>